<evidence type="ECO:0000313" key="1">
    <source>
        <dbReference type="EMBL" id="KAJ9096452.1"/>
    </source>
</evidence>
<organism evidence="1 2">
    <name type="scientific">Naganishia friedmannii</name>
    <dbReference type="NCBI Taxonomy" id="89922"/>
    <lineage>
        <taxon>Eukaryota</taxon>
        <taxon>Fungi</taxon>
        <taxon>Dikarya</taxon>
        <taxon>Basidiomycota</taxon>
        <taxon>Agaricomycotina</taxon>
        <taxon>Tremellomycetes</taxon>
        <taxon>Filobasidiales</taxon>
        <taxon>Filobasidiaceae</taxon>
        <taxon>Naganishia</taxon>
    </lineage>
</organism>
<proteinExistence type="predicted"/>
<sequence>MFTDVIRSNAVSATSLHAPPVGRRSNNHARLASVQAERAVVGSKHGGKKLRRRGDGKTCKIRSTGDKASMQNAAVSSASASTTGSAWAWSESSSTAAAADATSTFAESITANAWAVSTTSTTAPSSTSDVTTSQSTEASSSSSSDAAVVTSTPSSGGSGSSDKPFGLAWPNGDWDGEGTPGYVGQYVGAKTGWYYNWSPQPCSKADALGLEFVPMLWGPKDCNDQFWTSVNSWSSNVKSLLFFNEPNEVSQSNVSPQDAVQYWKTYMSPMGAKGFKLGMAAVTNAPSGLEWIQQFVKLCPDCHFDFIPIHWYATSTDNFQTYLKSFNAAFPDKEIWITEYACQSFNAEPQCDPGQTWNLHQTMAGWFDAQPCPFGIMRQMQGVNEDNRLMDAEGKITALGDWYKNSA</sequence>
<keyword evidence="2" id="KW-1185">Reference proteome</keyword>
<dbReference type="Proteomes" id="UP001227268">
    <property type="component" value="Unassembled WGS sequence"/>
</dbReference>
<evidence type="ECO:0000313" key="2">
    <source>
        <dbReference type="Proteomes" id="UP001227268"/>
    </source>
</evidence>
<reference evidence="1" key="1">
    <citation type="submission" date="2023-04" db="EMBL/GenBank/DDBJ databases">
        <title>Draft Genome sequencing of Naganishia species isolated from polar environments using Oxford Nanopore Technology.</title>
        <authorList>
            <person name="Leo P."/>
            <person name="Venkateswaran K."/>
        </authorList>
    </citation>
    <scope>NUCLEOTIDE SEQUENCE</scope>
    <source>
        <strain evidence="1">MNA-CCFEE 5423</strain>
    </source>
</reference>
<comment type="caution">
    <text evidence="1">The sequence shown here is derived from an EMBL/GenBank/DDBJ whole genome shotgun (WGS) entry which is preliminary data.</text>
</comment>
<accession>A0ACC2VD07</accession>
<name>A0ACC2VD07_9TREE</name>
<protein>
    <submittedName>
        <fullName evidence="1">Uncharacterized protein</fullName>
    </submittedName>
</protein>
<dbReference type="EMBL" id="JASBWT010000019">
    <property type="protein sequence ID" value="KAJ9096452.1"/>
    <property type="molecule type" value="Genomic_DNA"/>
</dbReference>
<gene>
    <name evidence="1" type="ORF">QFC21_005274</name>
</gene>